<evidence type="ECO:0000256" key="1">
    <source>
        <dbReference type="SAM" id="Phobius"/>
    </source>
</evidence>
<keyword evidence="1" id="KW-0472">Membrane</keyword>
<feature type="transmembrane region" description="Helical" evidence="1">
    <location>
        <begin position="71"/>
        <end position="89"/>
    </location>
</feature>
<organism evidence="2 3">
    <name type="scientific">Pseudocitrobacter cyperus</name>
    <dbReference type="NCBI Taxonomy" id="3112843"/>
    <lineage>
        <taxon>Bacteria</taxon>
        <taxon>Pseudomonadati</taxon>
        <taxon>Pseudomonadota</taxon>
        <taxon>Gammaproteobacteria</taxon>
        <taxon>Enterobacterales</taxon>
        <taxon>Enterobacteriaceae</taxon>
        <taxon>Pseudocitrobacter</taxon>
    </lineage>
</organism>
<name>A0ABV0HQK8_9ENTR</name>
<dbReference type="Pfam" id="PF14264">
    <property type="entry name" value="Glucos_trans_II"/>
    <property type="match status" value="1"/>
</dbReference>
<evidence type="ECO:0000313" key="2">
    <source>
        <dbReference type="EMBL" id="MEO3992683.1"/>
    </source>
</evidence>
<dbReference type="EMBL" id="JAYMYY010000019">
    <property type="protein sequence ID" value="MEO3992683.1"/>
    <property type="molecule type" value="Genomic_DNA"/>
</dbReference>
<protein>
    <submittedName>
        <fullName evidence="2">Glucosyltransferase domain-containing protein</fullName>
    </submittedName>
</protein>
<dbReference type="RefSeq" id="WP_347796826.1">
    <property type="nucleotide sequence ID" value="NZ_JAYMYY010000019.1"/>
</dbReference>
<feature type="transmembrane region" description="Helical" evidence="1">
    <location>
        <begin position="148"/>
        <end position="178"/>
    </location>
</feature>
<reference evidence="2 3" key="1">
    <citation type="submission" date="2024-01" db="EMBL/GenBank/DDBJ databases">
        <title>Pseudocitrobacter sp. Endophytic strain Cyp-38L.</title>
        <authorList>
            <person name="Amer M.A."/>
            <person name="Hamed S.M."/>
        </authorList>
    </citation>
    <scope>NUCLEOTIDE SEQUENCE [LARGE SCALE GENOMIC DNA]</scope>
    <source>
        <strain evidence="2 3">Cyp38S</strain>
    </source>
</reference>
<feature type="transmembrane region" description="Helical" evidence="1">
    <location>
        <begin position="98"/>
        <end position="117"/>
    </location>
</feature>
<feature type="transmembrane region" description="Helical" evidence="1">
    <location>
        <begin position="252"/>
        <end position="269"/>
    </location>
</feature>
<feature type="transmembrane region" description="Helical" evidence="1">
    <location>
        <begin position="7"/>
        <end position="26"/>
    </location>
</feature>
<gene>
    <name evidence="2" type="ORF">VSR74_23105</name>
</gene>
<sequence length="472" mass="52559">MKTIQKNTLLVILSANILFFLPVIIADVHYRDDLERSFSGSYGWTELGRPLADWVMKIISLSDSLLVDTSPLPAIISIIFITFAIYFYWQRTDRTQSIWIAVGLCAISIQPFFIQNILFKYDVLPMSLAMSFSIMASAMDIKKGKDIVLSVILLVASLSLYQSCANIFIGLVALTAILKRENSKSTLNDIMHKTAIFIVGYVVYFIITKLFIDGLSSRSELIPLNQDGFLILLSNLISFMSFSVVFVNSTVMALLVVPLLCLLVALIYIDKRSIALSIVNIVLISSIFLCSIFGPLLVLKTPAIMPRTLSGFGPIMAALCIAPMIVKPSIFSRFFLILSLIIPISLSFSTTRAIIEQRNFEKSVFNEIKYDLHSLNVGGKTHFLGVLQLAQRASIPAQNNELVKNLISPASEWMAALQLKSLGVKKVSHGYGEENKNLSSVDKYEKDAGLPVIDKETYSIYMIDNDAYIKLK</sequence>
<feature type="transmembrane region" description="Helical" evidence="1">
    <location>
        <begin position="334"/>
        <end position="355"/>
    </location>
</feature>
<dbReference type="InterPro" id="IPR025686">
    <property type="entry name" value="Glucos_trans_II"/>
</dbReference>
<feature type="transmembrane region" description="Helical" evidence="1">
    <location>
        <begin position="190"/>
        <end position="207"/>
    </location>
</feature>
<evidence type="ECO:0000313" key="3">
    <source>
        <dbReference type="Proteomes" id="UP001444146"/>
    </source>
</evidence>
<feature type="transmembrane region" description="Helical" evidence="1">
    <location>
        <begin position="276"/>
        <end position="298"/>
    </location>
</feature>
<feature type="transmembrane region" description="Helical" evidence="1">
    <location>
        <begin position="228"/>
        <end position="246"/>
    </location>
</feature>
<keyword evidence="1" id="KW-1133">Transmembrane helix</keyword>
<dbReference type="Proteomes" id="UP001444146">
    <property type="component" value="Unassembled WGS sequence"/>
</dbReference>
<comment type="caution">
    <text evidence="2">The sequence shown here is derived from an EMBL/GenBank/DDBJ whole genome shotgun (WGS) entry which is preliminary data.</text>
</comment>
<keyword evidence="3" id="KW-1185">Reference proteome</keyword>
<accession>A0ABV0HQK8</accession>
<feature type="transmembrane region" description="Helical" evidence="1">
    <location>
        <begin position="304"/>
        <end position="322"/>
    </location>
</feature>
<proteinExistence type="predicted"/>
<keyword evidence="1" id="KW-0812">Transmembrane</keyword>